<dbReference type="Proteomes" id="UP000663981">
    <property type="component" value="Unassembled WGS sequence"/>
</dbReference>
<reference evidence="1 2" key="1">
    <citation type="submission" date="2021-03" db="EMBL/GenBank/DDBJ databases">
        <title>Whole genome sequence of Metabacillus bambusae BG109.</title>
        <authorList>
            <person name="Jeong J.W."/>
        </authorList>
    </citation>
    <scope>NUCLEOTIDE SEQUENCE [LARGE SCALE GENOMIC DNA]</scope>
    <source>
        <strain evidence="1 2">BG109</strain>
    </source>
</reference>
<organism evidence="1 2">
    <name type="scientific">Metabacillus bambusae</name>
    <dbReference type="NCBI Taxonomy" id="2795218"/>
    <lineage>
        <taxon>Bacteria</taxon>
        <taxon>Bacillati</taxon>
        <taxon>Bacillota</taxon>
        <taxon>Bacilli</taxon>
        <taxon>Bacillales</taxon>
        <taxon>Bacillaceae</taxon>
        <taxon>Metabacillus</taxon>
    </lineage>
</organism>
<name>A0ABS3MY02_9BACI</name>
<dbReference type="RefSeq" id="WP_207975355.1">
    <property type="nucleotide sequence ID" value="NZ_JAGDEL010000002.1"/>
</dbReference>
<evidence type="ECO:0000313" key="2">
    <source>
        <dbReference type="Proteomes" id="UP000663981"/>
    </source>
</evidence>
<comment type="caution">
    <text evidence="1">The sequence shown here is derived from an EMBL/GenBank/DDBJ whole genome shotgun (WGS) entry which is preliminary data.</text>
</comment>
<dbReference type="EMBL" id="JAGDEL010000002">
    <property type="protein sequence ID" value="MBO1510716.1"/>
    <property type="molecule type" value="Genomic_DNA"/>
</dbReference>
<evidence type="ECO:0008006" key="3">
    <source>
        <dbReference type="Google" id="ProtNLM"/>
    </source>
</evidence>
<gene>
    <name evidence="1" type="ORF">I7822_03305</name>
</gene>
<evidence type="ECO:0000313" key="1">
    <source>
        <dbReference type="EMBL" id="MBO1510716.1"/>
    </source>
</evidence>
<proteinExistence type="predicted"/>
<sequence length="56" mass="5944">MTAETNHPITVDSTISLKGIVKAIFKDTIHVQIGGKVITLPISNEGKLNGDNVKSV</sequence>
<keyword evidence="2" id="KW-1185">Reference proteome</keyword>
<accession>A0ABS3MY02</accession>
<protein>
    <recommendedName>
        <fullName evidence="3">DUF2642 domain-containing protein</fullName>
    </recommendedName>
</protein>